<comment type="similarity">
    <text evidence="2">Belongs to the UQCRB/QCR7 family.</text>
</comment>
<evidence type="ECO:0000256" key="7">
    <source>
        <dbReference type="ARBA" id="ARBA00023128"/>
    </source>
</evidence>
<evidence type="ECO:0000256" key="3">
    <source>
        <dbReference type="ARBA" id="ARBA00022448"/>
    </source>
</evidence>
<dbReference type="PANTHER" id="PTHR12022:SF0">
    <property type="entry name" value="CYTOCHROME B-C1 COMPLEX SUBUNIT 7"/>
    <property type="match status" value="1"/>
</dbReference>
<evidence type="ECO:0000313" key="10">
    <source>
        <dbReference type="Proteomes" id="UP001237642"/>
    </source>
</evidence>
<keyword evidence="4" id="KW-0679">Respiratory chain</keyword>
<protein>
    <submittedName>
        <fullName evidence="9">Cytochrome bd ubiquinol oxidase, 14kDa subunit</fullName>
    </submittedName>
</protein>
<gene>
    <name evidence="9" type="ORF">POM88_036094</name>
</gene>
<sequence>MPFFLTPPILNFSRICLNRHLFRGIRDRATRSEIHKKSVETRIRKYGLRYDDIYDPQFSLDIKEALDRLPTEVVDARNQRLKRCMDLSMKHSSLPKDLQQCRLHLEAICKRCWLLYNGRTLNGKLWVLCPSTSEPFHNSIVSV</sequence>
<dbReference type="PANTHER" id="PTHR12022">
    <property type="entry name" value="UBIQUINOL-CYTOCHROME C REDUCTASE COMPLEX 14 KD PROTEIN"/>
    <property type="match status" value="1"/>
</dbReference>
<keyword evidence="3" id="KW-0813">Transport</keyword>
<accession>A0AAD8HPJ0</accession>
<evidence type="ECO:0000256" key="6">
    <source>
        <dbReference type="ARBA" id="ARBA00022982"/>
    </source>
</evidence>
<evidence type="ECO:0000256" key="1">
    <source>
        <dbReference type="ARBA" id="ARBA00004443"/>
    </source>
</evidence>
<evidence type="ECO:0000256" key="8">
    <source>
        <dbReference type="ARBA" id="ARBA00023136"/>
    </source>
</evidence>
<dbReference type="Pfam" id="PF02271">
    <property type="entry name" value="UCR_14kD"/>
    <property type="match status" value="1"/>
</dbReference>
<evidence type="ECO:0000313" key="9">
    <source>
        <dbReference type="EMBL" id="KAK1370002.1"/>
    </source>
</evidence>
<dbReference type="SUPFAM" id="SSF81524">
    <property type="entry name" value="14 kDa protein of cytochrome bc1 complex (Ubiquinol-cytochrome c reductase)"/>
    <property type="match status" value="1"/>
</dbReference>
<keyword evidence="8" id="KW-0472">Membrane</keyword>
<reference evidence="9" key="1">
    <citation type="submission" date="2023-02" db="EMBL/GenBank/DDBJ databases">
        <title>Genome of toxic invasive species Heracleum sosnowskyi carries increased number of genes despite the absence of recent whole-genome duplications.</title>
        <authorList>
            <person name="Schelkunov M."/>
            <person name="Shtratnikova V."/>
            <person name="Makarenko M."/>
            <person name="Klepikova A."/>
            <person name="Omelchenko D."/>
            <person name="Novikova G."/>
            <person name="Obukhova E."/>
            <person name="Bogdanov V."/>
            <person name="Penin A."/>
            <person name="Logacheva M."/>
        </authorList>
    </citation>
    <scope>NUCLEOTIDE SEQUENCE</scope>
    <source>
        <strain evidence="9">Hsosn_3</strain>
        <tissue evidence="9">Leaf</tissue>
    </source>
</reference>
<evidence type="ECO:0000256" key="2">
    <source>
        <dbReference type="ARBA" id="ARBA00008554"/>
    </source>
</evidence>
<name>A0AAD8HPJ0_9APIA</name>
<keyword evidence="10" id="KW-1185">Reference proteome</keyword>
<keyword evidence="7" id="KW-0496">Mitochondrion</keyword>
<dbReference type="Gene3D" id="1.10.1090.10">
    <property type="entry name" value="Cytochrome b-c1 complex subunit 7"/>
    <property type="match status" value="1"/>
</dbReference>
<reference evidence="9" key="2">
    <citation type="submission" date="2023-05" db="EMBL/GenBank/DDBJ databases">
        <authorList>
            <person name="Schelkunov M.I."/>
        </authorList>
    </citation>
    <scope>NUCLEOTIDE SEQUENCE</scope>
    <source>
        <strain evidence="9">Hsosn_3</strain>
        <tissue evidence="9">Leaf</tissue>
    </source>
</reference>
<dbReference type="InterPro" id="IPR003197">
    <property type="entry name" value="QCR7"/>
</dbReference>
<keyword evidence="5" id="KW-0999">Mitochondrion inner membrane</keyword>
<keyword evidence="6" id="KW-0249">Electron transport</keyword>
<organism evidence="9 10">
    <name type="scientific">Heracleum sosnowskyi</name>
    <dbReference type="NCBI Taxonomy" id="360622"/>
    <lineage>
        <taxon>Eukaryota</taxon>
        <taxon>Viridiplantae</taxon>
        <taxon>Streptophyta</taxon>
        <taxon>Embryophyta</taxon>
        <taxon>Tracheophyta</taxon>
        <taxon>Spermatophyta</taxon>
        <taxon>Magnoliopsida</taxon>
        <taxon>eudicotyledons</taxon>
        <taxon>Gunneridae</taxon>
        <taxon>Pentapetalae</taxon>
        <taxon>asterids</taxon>
        <taxon>campanulids</taxon>
        <taxon>Apiales</taxon>
        <taxon>Apiaceae</taxon>
        <taxon>Apioideae</taxon>
        <taxon>apioid superclade</taxon>
        <taxon>Tordylieae</taxon>
        <taxon>Tordyliinae</taxon>
        <taxon>Heracleum</taxon>
    </lineage>
</organism>
<dbReference type="EMBL" id="JAUIZM010000008">
    <property type="protein sequence ID" value="KAK1370002.1"/>
    <property type="molecule type" value="Genomic_DNA"/>
</dbReference>
<dbReference type="GO" id="GO:0006122">
    <property type="term" value="P:mitochondrial electron transport, ubiquinol to cytochrome c"/>
    <property type="evidence" value="ECO:0007669"/>
    <property type="project" value="InterPro"/>
</dbReference>
<dbReference type="Proteomes" id="UP001237642">
    <property type="component" value="Unassembled WGS sequence"/>
</dbReference>
<dbReference type="InterPro" id="IPR036544">
    <property type="entry name" value="QCR7_sf"/>
</dbReference>
<evidence type="ECO:0000256" key="5">
    <source>
        <dbReference type="ARBA" id="ARBA00022792"/>
    </source>
</evidence>
<dbReference type="GO" id="GO:0045275">
    <property type="term" value="C:respiratory chain complex III"/>
    <property type="evidence" value="ECO:0007669"/>
    <property type="project" value="InterPro"/>
</dbReference>
<comment type="subcellular location">
    <subcellularLocation>
        <location evidence="1">Mitochondrion inner membrane</location>
        <topology evidence="1">Peripheral membrane protein</topology>
        <orientation evidence="1">Matrix side</orientation>
    </subcellularLocation>
</comment>
<evidence type="ECO:0000256" key="4">
    <source>
        <dbReference type="ARBA" id="ARBA00022660"/>
    </source>
</evidence>
<comment type="caution">
    <text evidence="9">The sequence shown here is derived from an EMBL/GenBank/DDBJ whole genome shotgun (WGS) entry which is preliminary data.</text>
</comment>
<dbReference type="GO" id="GO:0005743">
    <property type="term" value="C:mitochondrial inner membrane"/>
    <property type="evidence" value="ECO:0007669"/>
    <property type="project" value="UniProtKB-SubCell"/>
</dbReference>
<dbReference type="AlphaFoldDB" id="A0AAD8HPJ0"/>
<proteinExistence type="inferred from homology"/>